<keyword evidence="1" id="KW-0596">Phosphopantetheine</keyword>
<comment type="caution">
    <text evidence="4">The sequence shown here is derived from an EMBL/GenBank/DDBJ whole genome shotgun (WGS) entry which is preliminary data.</text>
</comment>
<keyword evidence="2" id="KW-0597">Phosphoprotein</keyword>
<dbReference type="EMBL" id="BAABAS010000003">
    <property type="protein sequence ID" value="GAA4225120.1"/>
    <property type="molecule type" value="Genomic_DNA"/>
</dbReference>
<dbReference type="Gene3D" id="1.10.1200.10">
    <property type="entry name" value="ACP-like"/>
    <property type="match status" value="1"/>
</dbReference>
<proteinExistence type="predicted"/>
<name>A0ABP8BT29_9ACTN</name>
<evidence type="ECO:0000259" key="3">
    <source>
        <dbReference type="PROSITE" id="PS50075"/>
    </source>
</evidence>
<evidence type="ECO:0000313" key="5">
    <source>
        <dbReference type="Proteomes" id="UP001501710"/>
    </source>
</evidence>
<evidence type="ECO:0000256" key="2">
    <source>
        <dbReference type="ARBA" id="ARBA00022553"/>
    </source>
</evidence>
<organism evidence="4 5">
    <name type="scientific">Actinomadura meridiana</name>
    <dbReference type="NCBI Taxonomy" id="559626"/>
    <lineage>
        <taxon>Bacteria</taxon>
        <taxon>Bacillati</taxon>
        <taxon>Actinomycetota</taxon>
        <taxon>Actinomycetes</taxon>
        <taxon>Streptosporangiales</taxon>
        <taxon>Thermomonosporaceae</taxon>
        <taxon>Actinomadura</taxon>
    </lineage>
</organism>
<keyword evidence="5" id="KW-1185">Reference proteome</keyword>
<dbReference type="Proteomes" id="UP001501710">
    <property type="component" value="Unassembled WGS sequence"/>
</dbReference>
<feature type="domain" description="Carrier" evidence="3">
    <location>
        <begin position="2"/>
        <end position="79"/>
    </location>
</feature>
<protein>
    <recommendedName>
        <fullName evidence="3">Carrier domain-containing protein</fullName>
    </recommendedName>
</protein>
<accession>A0ABP8BT29</accession>
<dbReference type="InterPro" id="IPR036736">
    <property type="entry name" value="ACP-like_sf"/>
</dbReference>
<sequence length="89" mass="9948">METIPKFLEDLIHAHCRVPDGSEIRPEVSLMELGMDSVAMMALVADLEDMLDFPMPYDLLTTEVFATPRSLWTALGSVIPDREIGVERA</sequence>
<dbReference type="InterPro" id="IPR009081">
    <property type="entry name" value="PP-bd_ACP"/>
</dbReference>
<dbReference type="PROSITE" id="PS50075">
    <property type="entry name" value="CARRIER"/>
    <property type="match status" value="1"/>
</dbReference>
<evidence type="ECO:0000313" key="4">
    <source>
        <dbReference type="EMBL" id="GAA4225120.1"/>
    </source>
</evidence>
<dbReference type="Pfam" id="PF00550">
    <property type="entry name" value="PP-binding"/>
    <property type="match status" value="1"/>
</dbReference>
<gene>
    <name evidence="4" type="ORF">GCM10022254_06330</name>
</gene>
<evidence type="ECO:0000256" key="1">
    <source>
        <dbReference type="ARBA" id="ARBA00022450"/>
    </source>
</evidence>
<dbReference type="SUPFAM" id="SSF47336">
    <property type="entry name" value="ACP-like"/>
    <property type="match status" value="1"/>
</dbReference>
<dbReference type="InterPro" id="IPR006162">
    <property type="entry name" value="Ppantetheine_attach_site"/>
</dbReference>
<dbReference type="PROSITE" id="PS00012">
    <property type="entry name" value="PHOSPHOPANTETHEINE"/>
    <property type="match status" value="1"/>
</dbReference>
<reference evidence="5" key="1">
    <citation type="journal article" date="2019" name="Int. J. Syst. Evol. Microbiol.">
        <title>The Global Catalogue of Microorganisms (GCM) 10K type strain sequencing project: providing services to taxonomists for standard genome sequencing and annotation.</title>
        <authorList>
            <consortium name="The Broad Institute Genomics Platform"/>
            <consortium name="The Broad Institute Genome Sequencing Center for Infectious Disease"/>
            <person name="Wu L."/>
            <person name="Ma J."/>
        </authorList>
    </citation>
    <scope>NUCLEOTIDE SEQUENCE [LARGE SCALE GENOMIC DNA]</scope>
    <source>
        <strain evidence="5">JCM 17440</strain>
    </source>
</reference>
<dbReference type="RefSeq" id="WP_344889263.1">
    <property type="nucleotide sequence ID" value="NZ_BAABAS010000003.1"/>
</dbReference>